<protein>
    <recommendedName>
        <fullName evidence="1">Beta-galactosidase 1-like first all-beta domain-containing protein</fullName>
    </recommendedName>
</protein>
<dbReference type="InterPro" id="IPR048912">
    <property type="entry name" value="BetaGal1-like_ABD1"/>
</dbReference>
<proteinExistence type="predicted"/>
<keyword evidence="3" id="KW-1185">Reference proteome</keyword>
<dbReference type="Proteomes" id="UP001148018">
    <property type="component" value="Unassembled WGS sequence"/>
</dbReference>
<accession>A0A9Q0EVK0</accession>
<dbReference type="EMBL" id="JANIIK010000034">
    <property type="protein sequence ID" value="KAJ3614316.1"/>
    <property type="molecule type" value="Genomic_DNA"/>
</dbReference>
<evidence type="ECO:0000313" key="3">
    <source>
        <dbReference type="Proteomes" id="UP001148018"/>
    </source>
</evidence>
<organism evidence="2 3">
    <name type="scientific">Muraenolepis orangiensis</name>
    <name type="common">Patagonian moray cod</name>
    <dbReference type="NCBI Taxonomy" id="630683"/>
    <lineage>
        <taxon>Eukaryota</taxon>
        <taxon>Metazoa</taxon>
        <taxon>Chordata</taxon>
        <taxon>Craniata</taxon>
        <taxon>Vertebrata</taxon>
        <taxon>Euteleostomi</taxon>
        <taxon>Actinopterygii</taxon>
        <taxon>Neopterygii</taxon>
        <taxon>Teleostei</taxon>
        <taxon>Neoteleostei</taxon>
        <taxon>Acanthomorphata</taxon>
        <taxon>Zeiogadaria</taxon>
        <taxon>Gadariae</taxon>
        <taxon>Gadiformes</taxon>
        <taxon>Muraenolepidoidei</taxon>
        <taxon>Muraenolepididae</taxon>
        <taxon>Muraenolepis</taxon>
    </lineage>
</organism>
<dbReference type="AlphaFoldDB" id="A0A9Q0EVK0"/>
<sequence>MSKYGSSIACDYDYMLHLSKLFQGHLGDEAGLSYLQCVSPLVQVPMGILERSKVLTINITGSSGSRVDLLVENMGRLNYGGGINDFKGLVSNLTLGEDVLSGWTMYSLNIDEAVSQGLIQKTQAPGSSHPASSPAGLSLPTFYSGSFRIPDGIPDLPQDTYDLRRYWPVRGPQVTLFVPANVLSTAAPNNVTLLELEGSPCTTGPCVVEFTETPILNTTVSTGPCPRLFLRGG</sequence>
<feature type="domain" description="Beta-galactosidase 1-like first all-beta" evidence="1">
    <location>
        <begin position="43"/>
        <end position="109"/>
    </location>
</feature>
<name>A0A9Q0EVK0_9TELE</name>
<evidence type="ECO:0000259" key="1">
    <source>
        <dbReference type="Pfam" id="PF21317"/>
    </source>
</evidence>
<dbReference type="Gene3D" id="2.60.120.260">
    <property type="entry name" value="Galactose-binding domain-like"/>
    <property type="match status" value="2"/>
</dbReference>
<reference evidence="2" key="1">
    <citation type="submission" date="2022-07" db="EMBL/GenBank/DDBJ databases">
        <title>Chromosome-level genome of Muraenolepis orangiensis.</title>
        <authorList>
            <person name="Kim J."/>
        </authorList>
    </citation>
    <scope>NUCLEOTIDE SEQUENCE</scope>
    <source>
        <strain evidence="2">KU_S4_2022</strain>
        <tissue evidence="2">Muscle</tissue>
    </source>
</reference>
<dbReference type="OrthoDB" id="1657402at2759"/>
<gene>
    <name evidence="2" type="ORF">NHX12_017890</name>
</gene>
<comment type="caution">
    <text evidence="2">The sequence shown here is derived from an EMBL/GenBank/DDBJ whole genome shotgun (WGS) entry which is preliminary data.</text>
</comment>
<dbReference type="Pfam" id="PF21317">
    <property type="entry name" value="BetaGal_ABD_1"/>
    <property type="match status" value="1"/>
</dbReference>
<dbReference type="SUPFAM" id="SSF49785">
    <property type="entry name" value="Galactose-binding domain-like"/>
    <property type="match status" value="1"/>
</dbReference>
<dbReference type="InterPro" id="IPR008979">
    <property type="entry name" value="Galactose-bd-like_sf"/>
</dbReference>
<evidence type="ECO:0000313" key="2">
    <source>
        <dbReference type="EMBL" id="KAJ3614316.1"/>
    </source>
</evidence>